<dbReference type="PROSITE" id="PS50801">
    <property type="entry name" value="STAS"/>
    <property type="match status" value="1"/>
</dbReference>
<organism evidence="1 2">
    <name type="scientific">Priestia megaterium (strain ATCC 14581 / DSM 32 / CCUG 1817 / JCM 2506 / NBRC 15308 / NCIMB 9376 / NCTC 10342 / NRRL B-14308 / VKM B-512 / Ford 19)</name>
    <name type="common">Bacillus megaterium</name>
    <dbReference type="NCBI Taxonomy" id="1348623"/>
    <lineage>
        <taxon>Bacteria</taxon>
        <taxon>Bacillati</taxon>
        <taxon>Bacillota</taxon>
        <taxon>Bacilli</taxon>
        <taxon>Bacillales</taxon>
        <taxon>Bacillaceae</taxon>
        <taxon>Priestia</taxon>
    </lineage>
</organism>
<dbReference type="PANTHER" id="PTHR33745:SF1">
    <property type="entry name" value="RSBT ANTAGONIST PROTEIN RSBS"/>
    <property type="match status" value="1"/>
</dbReference>
<dbReference type="PANTHER" id="PTHR33745">
    <property type="entry name" value="RSBT ANTAGONIST PROTEIN RSBS-RELATED"/>
    <property type="match status" value="1"/>
</dbReference>
<dbReference type="AlphaFoldDB" id="A0A0B6A875"/>
<dbReference type="Gene3D" id="3.30.750.24">
    <property type="entry name" value="STAS domain"/>
    <property type="match status" value="1"/>
</dbReference>
<gene>
    <name evidence="1" type="ORF">BG04_2632</name>
</gene>
<name>A0A0B6A875_PRIM2</name>
<dbReference type="CDD" id="cd07041">
    <property type="entry name" value="STAS_RsbR_RsbS_like"/>
    <property type="match status" value="1"/>
</dbReference>
<dbReference type="RefSeq" id="WP_034654746.1">
    <property type="nucleotide sequence ID" value="NZ_BCVB01000013.1"/>
</dbReference>
<sequence>MSTIKYSPLPVFIMDEEMNILAQSDEAAALFGEVQHFLEIVDEDSQIKARKRLGQKKKIKTELVMHSRKAKMSLYTVNCKWEQGKAHVICVEEDSQIRILSEKIQQHTARLSETDLELLLQKERLEKAMNRVIELSGPFIHLSNNMVLIPLFGDLFEEVIMKNEHRLLRQIDEETVDRVIIDFNGIGQIDERGVAALEHLIWEFQLMGVQIYLTGVTPDHSQWLHQYHFQANVKSISNLGQAIHQFFTTA</sequence>
<evidence type="ECO:0000313" key="1">
    <source>
        <dbReference type="EMBL" id="AJI21135.1"/>
    </source>
</evidence>
<accession>A0A0B6A875</accession>
<dbReference type="EMBL" id="CP009920">
    <property type="protein sequence ID" value="AJI21135.1"/>
    <property type="molecule type" value="Genomic_DNA"/>
</dbReference>
<dbReference type="SUPFAM" id="SSF52091">
    <property type="entry name" value="SpoIIaa-like"/>
    <property type="match status" value="1"/>
</dbReference>
<protein>
    <submittedName>
        <fullName evidence="1">STAS domain protein</fullName>
    </submittedName>
</protein>
<dbReference type="InterPro" id="IPR036513">
    <property type="entry name" value="STAS_dom_sf"/>
</dbReference>
<dbReference type="Proteomes" id="UP000031829">
    <property type="component" value="Chromosome"/>
</dbReference>
<dbReference type="InterPro" id="IPR002645">
    <property type="entry name" value="STAS_dom"/>
</dbReference>
<dbReference type="InterPro" id="IPR051932">
    <property type="entry name" value="Bact_StressResp_Reg"/>
</dbReference>
<evidence type="ECO:0000313" key="2">
    <source>
        <dbReference type="Proteomes" id="UP000031829"/>
    </source>
</evidence>
<dbReference type="HOGENOM" id="CLU_096828_0_0_9"/>
<dbReference type="Pfam" id="PF01740">
    <property type="entry name" value="STAS"/>
    <property type="match status" value="1"/>
</dbReference>
<dbReference type="KEGG" id="bmeg:BG04_2632"/>
<proteinExistence type="predicted"/>
<dbReference type="GeneID" id="93640704"/>
<reference evidence="1 2" key="1">
    <citation type="journal article" date="2015" name="Genome Announc.">
        <title>Complete genome sequences for 35 biothreat assay-relevant bacillus species.</title>
        <authorList>
            <person name="Johnson S.L."/>
            <person name="Daligault H.E."/>
            <person name="Davenport K.W."/>
            <person name="Jaissle J."/>
            <person name="Frey K.G."/>
            <person name="Ladner J.T."/>
            <person name="Broomall S.M."/>
            <person name="Bishop-Lilly K.A."/>
            <person name="Bruce D.C."/>
            <person name="Gibbons H.S."/>
            <person name="Coyne S.R."/>
            <person name="Lo C.C."/>
            <person name="Meincke L."/>
            <person name="Munk A.C."/>
            <person name="Koroleva G.I."/>
            <person name="Rosenzweig C.N."/>
            <person name="Palacios G.F."/>
            <person name="Redden C.L."/>
            <person name="Minogue T.D."/>
            <person name="Chain P.S."/>
        </authorList>
    </citation>
    <scope>NUCLEOTIDE SEQUENCE [LARGE SCALE GENOMIC DNA]</scope>
    <source>
        <strain evidence="2">ATCC 14581 / DSM 32 / JCM 2506 / NBRC 15308 / NCIMB 9376 / NCTC 10342 / NRRL B-14308 / VKM B-512</strain>
    </source>
</reference>